<dbReference type="InterPro" id="IPR017937">
    <property type="entry name" value="Thioredoxin_CS"/>
</dbReference>
<dbReference type="RefSeq" id="XP_014155451.1">
    <property type="nucleotide sequence ID" value="XM_014299976.1"/>
</dbReference>
<evidence type="ECO:0000256" key="2">
    <source>
        <dbReference type="ARBA" id="ARBA00004319"/>
    </source>
</evidence>
<dbReference type="SUPFAM" id="SSF52833">
    <property type="entry name" value="Thioredoxin-like"/>
    <property type="match status" value="3"/>
</dbReference>
<feature type="chain" id="PRO_5005538974" description="protein disulfide-isomerase" evidence="13">
    <location>
        <begin position="21"/>
        <end position="424"/>
    </location>
</feature>
<keyword evidence="16" id="KW-1185">Reference proteome</keyword>
<dbReference type="FunFam" id="3.40.30.10:FF:000050">
    <property type="entry name" value="protein disulfide-isomerase A6 isoform X1"/>
    <property type="match status" value="1"/>
</dbReference>
<dbReference type="GO" id="GO:0003756">
    <property type="term" value="F:protein disulfide isomerase activity"/>
    <property type="evidence" value="ECO:0007669"/>
    <property type="project" value="UniProtKB-EC"/>
</dbReference>
<dbReference type="NCBIfam" id="TIGR01126">
    <property type="entry name" value="pdi_dom"/>
    <property type="match status" value="2"/>
</dbReference>
<dbReference type="CDD" id="cd03001">
    <property type="entry name" value="PDI_a_P5"/>
    <property type="match status" value="2"/>
</dbReference>
<dbReference type="Proteomes" id="UP000054560">
    <property type="component" value="Unassembled WGS sequence"/>
</dbReference>
<dbReference type="GeneID" id="25906643"/>
<evidence type="ECO:0000256" key="5">
    <source>
        <dbReference type="ARBA" id="ARBA00022729"/>
    </source>
</evidence>
<feature type="domain" description="Thioredoxin" evidence="14">
    <location>
        <begin position="157"/>
        <end position="272"/>
    </location>
</feature>
<evidence type="ECO:0000256" key="8">
    <source>
        <dbReference type="ARBA" id="ARBA00023157"/>
    </source>
</evidence>
<dbReference type="GO" id="GO:0034976">
    <property type="term" value="P:response to endoplasmic reticulum stress"/>
    <property type="evidence" value="ECO:0007669"/>
    <property type="project" value="TreeGrafter"/>
</dbReference>
<dbReference type="PROSITE" id="PS00194">
    <property type="entry name" value="THIOREDOXIN_1"/>
    <property type="match status" value="1"/>
</dbReference>
<dbReference type="PANTHER" id="PTHR45815">
    <property type="entry name" value="PROTEIN DISULFIDE-ISOMERASE A6"/>
    <property type="match status" value="1"/>
</dbReference>
<feature type="domain" description="Thioredoxin" evidence="14">
    <location>
        <begin position="22"/>
        <end position="134"/>
    </location>
</feature>
<accession>A0A0L0FY38</accession>
<evidence type="ECO:0000256" key="7">
    <source>
        <dbReference type="ARBA" id="ARBA00022824"/>
    </source>
</evidence>
<reference evidence="15 16" key="1">
    <citation type="submission" date="2011-02" db="EMBL/GenBank/DDBJ databases">
        <title>The Genome Sequence of Sphaeroforma arctica JP610.</title>
        <authorList>
            <consortium name="The Broad Institute Genome Sequencing Platform"/>
            <person name="Russ C."/>
            <person name="Cuomo C."/>
            <person name="Young S.K."/>
            <person name="Zeng Q."/>
            <person name="Gargeya S."/>
            <person name="Alvarado L."/>
            <person name="Berlin A."/>
            <person name="Chapman S.B."/>
            <person name="Chen Z."/>
            <person name="Freedman E."/>
            <person name="Gellesch M."/>
            <person name="Goldberg J."/>
            <person name="Griggs A."/>
            <person name="Gujja S."/>
            <person name="Heilman E."/>
            <person name="Heiman D."/>
            <person name="Howarth C."/>
            <person name="Mehta T."/>
            <person name="Neiman D."/>
            <person name="Pearson M."/>
            <person name="Roberts A."/>
            <person name="Saif S."/>
            <person name="Shea T."/>
            <person name="Shenoy N."/>
            <person name="Sisk P."/>
            <person name="Stolte C."/>
            <person name="Sykes S."/>
            <person name="White J."/>
            <person name="Yandava C."/>
            <person name="Burger G."/>
            <person name="Gray M.W."/>
            <person name="Holland P.W.H."/>
            <person name="King N."/>
            <person name="Lang F.B.F."/>
            <person name="Roger A.J."/>
            <person name="Ruiz-Trillo I."/>
            <person name="Haas B."/>
            <person name="Nusbaum C."/>
            <person name="Birren B."/>
        </authorList>
    </citation>
    <scope>NUCLEOTIDE SEQUENCE [LARGE SCALE GENOMIC DNA]</scope>
    <source>
        <strain evidence="15 16">JP610</strain>
    </source>
</reference>
<evidence type="ECO:0000256" key="4">
    <source>
        <dbReference type="ARBA" id="ARBA00012723"/>
    </source>
</evidence>
<dbReference type="PROSITE" id="PS51352">
    <property type="entry name" value="THIOREDOXIN_2"/>
    <property type="match status" value="2"/>
</dbReference>
<dbReference type="AlphaFoldDB" id="A0A0L0FY38"/>
<sequence>MKVSFATSLGLLAAIGNVCAFYESGSSVVSLTESNFDAKVIKSDSVVLVEFYAPWCGHCKNLTPEYEKTAKMLKGVARVAAVDADQYKSLGQKYDVQGFPTIKLFGADKQKPTDYNQARDAASMAKAVLKEVNTVVKDRIGGKSSSSGGSKSGSKGSGGGAAGKPVQLTDANFEETVMKSSDTWLVEFMAPWCGHCKNLEPQWRQAAAELKNTPNVKLGVVDATVEQQIAGRYQIKGYPTIKVFGKNKSKPSDYNGPREADGIVAYAKDLAIRAAPAPKVYELTDAKIWEEQCGGKSICVVTVLPHILDSSANERNEYIKMLKQAAKALKSQPFKWLWTEPGKQADLEERLNIGGAGYPAVAAVSLSKEKYSNMRMAVDLEHVKSFLNNLMTGKEHLGPLRQVPTIAIADAWDGKDGELPREEL</sequence>
<dbReference type="PANTHER" id="PTHR45815:SF3">
    <property type="entry name" value="PROTEIN DISULFIDE-ISOMERASE A6"/>
    <property type="match status" value="1"/>
</dbReference>
<proteinExistence type="inferred from homology"/>
<evidence type="ECO:0000313" key="16">
    <source>
        <dbReference type="Proteomes" id="UP000054560"/>
    </source>
</evidence>
<feature type="signal peptide" evidence="13">
    <location>
        <begin position="1"/>
        <end position="20"/>
    </location>
</feature>
<keyword evidence="10" id="KW-0676">Redox-active center</keyword>
<dbReference type="EC" id="5.3.4.1" evidence="4"/>
<dbReference type="InterPro" id="IPR005788">
    <property type="entry name" value="PDI_thioredoxin-like_dom"/>
</dbReference>
<protein>
    <recommendedName>
        <fullName evidence="4">protein disulfide-isomerase</fullName>
        <ecNumber evidence="4">5.3.4.1</ecNumber>
    </recommendedName>
</protein>
<evidence type="ECO:0000256" key="10">
    <source>
        <dbReference type="ARBA" id="ARBA00023284"/>
    </source>
</evidence>
<comment type="subcellular location">
    <subcellularLocation>
        <location evidence="2">Endoplasmic reticulum lumen</location>
    </subcellularLocation>
</comment>
<evidence type="ECO:0000256" key="3">
    <source>
        <dbReference type="ARBA" id="ARBA00006347"/>
    </source>
</evidence>
<feature type="region of interest" description="Disordered" evidence="12">
    <location>
        <begin position="139"/>
        <end position="166"/>
    </location>
</feature>
<dbReference type="PRINTS" id="PR00421">
    <property type="entry name" value="THIOREDOXIN"/>
</dbReference>
<dbReference type="InterPro" id="IPR057305">
    <property type="entry name" value="Thioredox_PDIA6_C"/>
</dbReference>
<feature type="compositionally biased region" description="Low complexity" evidence="12">
    <location>
        <begin position="142"/>
        <end position="154"/>
    </location>
</feature>
<dbReference type="EMBL" id="KQ242022">
    <property type="protein sequence ID" value="KNC81549.1"/>
    <property type="molecule type" value="Genomic_DNA"/>
</dbReference>
<dbReference type="GO" id="GO:0015035">
    <property type="term" value="F:protein-disulfide reductase activity"/>
    <property type="evidence" value="ECO:0007669"/>
    <property type="project" value="TreeGrafter"/>
</dbReference>
<comment type="similarity">
    <text evidence="3 11">Belongs to the protein disulfide isomerase family.</text>
</comment>
<dbReference type="Pfam" id="PF00085">
    <property type="entry name" value="Thioredoxin"/>
    <property type="match status" value="2"/>
</dbReference>
<keyword evidence="6" id="KW-0677">Repeat</keyword>
<evidence type="ECO:0000256" key="13">
    <source>
        <dbReference type="SAM" id="SignalP"/>
    </source>
</evidence>
<dbReference type="InterPro" id="IPR013766">
    <property type="entry name" value="Thioredoxin_domain"/>
</dbReference>
<comment type="catalytic activity">
    <reaction evidence="1">
        <text>Catalyzes the rearrangement of -S-S- bonds in proteins.</text>
        <dbReference type="EC" id="5.3.4.1"/>
    </reaction>
</comment>
<dbReference type="Pfam" id="PF24541">
    <property type="entry name" value="Thioredox_PDIA6_C"/>
    <property type="match status" value="1"/>
</dbReference>
<evidence type="ECO:0000259" key="14">
    <source>
        <dbReference type="PROSITE" id="PS51352"/>
    </source>
</evidence>
<dbReference type="Gene3D" id="3.40.30.10">
    <property type="entry name" value="Glutaredoxin"/>
    <property type="match status" value="3"/>
</dbReference>
<evidence type="ECO:0000256" key="6">
    <source>
        <dbReference type="ARBA" id="ARBA00022737"/>
    </source>
</evidence>
<dbReference type="eggNOG" id="KOG0191">
    <property type="taxonomic scope" value="Eukaryota"/>
</dbReference>
<keyword evidence="9" id="KW-0413">Isomerase</keyword>
<organism evidence="15 16">
    <name type="scientific">Sphaeroforma arctica JP610</name>
    <dbReference type="NCBI Taxonomy" id="667725"/>
    <lineage>
        <taxon>Eukaryota</taxon>
        <taxon>Ichthyosporea</taxon>
        <taxon>Ichthyophonida</taxon>
        <taxon>Sphaeroforma</taxon>
    </lineage>
</organism>
<dbReference type="GO" id="GO:0005788">
    <property type="term" value="C:endoplasmic reticulum lumen"/>
    <property type="evidence" value="ECO:0007669"/>
    <property type="project" value="UniProtKB-SubCell"/>
</dbReference>
<evidence type="ECO:0000256" key="11">
    <source>
        <dbReference type="RuleBase" id="RU004208"/>
    </source>
</evidence>
<gene>
    <name evidence="15" type="ORF">SARC_06139</name>
</gene>
<keyword evidence="5 13" id="KW-0732">Signal</keyword>
<keyword evidence="7" id="KW-0256">Endoplasmic reticulum</keyword>
<name>A0A0L0FY38_9EUKA</name>
<keyword evidence="8" id="KW-1015">Disulfide bond</keyword>
<evidence type="ECO:0000256" key="1">
    <source>
        <dbReference type="ARBA" id="ARBA00001182"/>
    </source>
</evidence>
<dbReference type="STRING" id="667725.A0A0L0FY38"/>
<dbReference type="OrthoDB" id="10264505at2759"/>
<dbReference type="InterPro" id="IPR036249">
    <property type="entry name" value="Thioredoxin-like_sf"/>
</dbReference>
<evidence type="ECO:0000256" key="9">
    <source>
        <dbReference type="ARBA" id="ARBA00023235"/>
    </source>
</evidence>
<evidence type="ECO:0000256" key="12">
    <source>
        <dbReference type="SAM" id="MobiDB-lite"/>
    </source>
</evidence>
<evidence type="ECO:0000313" key="15">
    <source>
        <dbReference type="EMBL" id="KNC81549.1"/>
    </source>
</evidence>